<dbReference type="InterPro" id="IPR002136">
    <property type="entry name" value="Ribosomal_uL4"/>
</dbReference>
<dbReference type="FunFam" id="3.40.1370.10:FF:000011">
    <property type="entry name" value="50S ribosomal protein L4"/>
    <property type="match status" value="1"/>
</dbReference>
<dbReference type="Pfam" id="PF00573">
    <property type="entry name" value="Ribosomal_L4"/>
    <property type="match status" value="1"/>
</dbReference>
<dbReference type="GO" id="GO:0006412">
    <property type="term" value="P:translation"/>
    <property type="evidence" value="ECO:0007669"/>
    <property type="project" value="InterPro"/>
</dbReference>
<keyword evidence="3" id="KW-0687">Ribonucleoprotein</keyword>
<evidence type="ECO:0000259" key="6">
    <source>
        <dbReference type="Pfam" id="PF14374"/>
    </source>
</evidence>
<dbReference type="GO" id="GO:0003735">
    <property type="term" value="F:structural constituent of ribosome"/>
    <property type="evidence" value="ECO:0007669"/>
    <property type="project" value="InterPro"/>
</dbReference>
<dbReference type="SUPFAM" id="SSF52166">
    <property type="entry name" value="Ribosomal protein L4"/>
    <property type="match status" value="1"/>
</dbReference>
<reference evidence="7" key="1">
    <citation type="submission" date="2021-01" db="EMBL/GenBank/DDBJ databases">
        <authorList>
            <person name="Corre E."/>
            <person name="Pelletier E."/>
            <person name="Niang G."/>
            <person name="Scheremetjew M."/>
            <person name="Finn R."/>
            <person name="Kale V."/>
            <person name="Holt S."/>
            <person name="Cochrane G."/>
            <person name="Meng A."/>
            <person name="Brown T."/>
            <person name="Cohen L."/>
        </authorList>
    </citation>
    <scope>NUCLEOTIDE SEQUENCE</scope>
    <source>
        <strain evidence="7">CCAP1064/1</strain>
    </source>
</reference>
<dbReference type="Gene3D" id="3.40.1370.10">
    <property type="match status" value="1"/>
</dbReference>
<dbReference type="PANTHER" id="PTHR19431">
    <property type="entry name" value="60S RIBOSOMAL PROTEIN L4"/>
    <property type="match status" value="1"/>
</dbReference>
<evidence type="ECO:0000256" key="4">
    <source>
        <dbReference type="ARBA" id="ARBA00035244"/>
    </source>
</evidence>
<evidence type="ECO:0000256" key="5">
    <source>
        <dbReference type="ARBA" id="ARBA00035353"/>
    </source>
</evidence>
<name>A0A7S0CM94_9STRA</name>
<dbReference type="InterPro" id="IPR013000">
    <property type="entry name" value="Ribosomal_uL4_euk/arc_CS"/>
</dbReference>
<feature type="domain" description="Large ribosomal subunit protein uL4 C-terminal" evidence="6">
    <location>
        <begin position="236"/>
        <end position="308"/>
    </location>
</feature>
<keyword evidence="2" id="KW-0689">Ribosomal protein</keyword>
<evidence type="ECO:0000256" key="1">
    <source>
        <dbReference type="ARBA" id="ARBA00010528"/>
    </source>
</evidence>
<dbReference type="PROSITE" id="PS00939">
    <property type="entry name" value="RIBOSOMAL_L1E"/>
    <property type="match status" value="1"/>
</dbReference>
<proteinExistence type="inferred from homology"/>
<protein>
    <recommendedName>
        <fullName evidence="4">Large ribosomal subunit protein uL4</fullName>
    </recommendedName>
    <alternativeName>
        <fullName evidence="5">60S ribosomal protein L4</fullName>
    </alternativeName>
</protein>
<evidence type="ECO:0000313" key="7">
    <source>
        <dbReference type="EMBL" id="CAD8426059.1"/>
    </source>
</evidence>
<evidence type="ECO:0000256" key="3">
    <source>
        <dbReference type="ARBA" id="ARBA00023274"/>
    </source>
</evidence>
<dbReference type="AlphaFoldDB" id="A0A7S0CM94"/>
<gene>
    <name evidence="7" type="ORF">PINE0816_LOCUS22219</name>
</gene>
<dbReference type="Pfam" id="PF14374">
    <property type="entry name" value="Ribos_L4_asso_C"/>
    <property type="match status" value="1"/>
</dbReference>
<comment type="similarity">
    <text evidence="1">Belongs to the universal ribosomal protein uL4 family.</text>
</comment>
<evidence type="ECO:0000256" key="2">
    <source>
        <dbReference type="ARBA" id="ARBA00022980"/>
    </source>
</evidence>
<dbReference type="GO" id="GO:1990904">
    <property type="term" value="C:ribonucleoprotein complex"/>
    <property type="evidence" value="ECO:0007669"/>
    <property type="project" value="UniProtKB-KW"/>
</dbReference>
<dbReference type="InterPro" id="IPR025755">
    <property type="entry name" value="Ribos_uL4_C_dom"/>
</dbReference>
<accession>A0A7S0CM94</accession>
<organism evidence="7">
    <name type="scientific">Proboscia inermis</name>
    <dbReference type="NCBI Taxonomy" id="420281"/>
    <lineage>
        <taxon>Eukaryota</taxon>
        <taxon>Sar</taxon>
        <taxon>Stramenopiles</taxon>
        <taxon>Ochrophyta</taxon>
        <taxon>Bacillariophyta</taxon>
        <taxon>Coscinodiscophyceae</taxon>
        <taxon>Rhizosoleniophycidae</taxon>
        <taxon>Rhizosoleniales</taxon>
        <taxon>Rhizosoleniaceae</taxon>
        <taxon>Proboscia</taxon>
    </lineage>
</organism>
<dbReference type="GO" id="GO:0005840">
    <property type="term" value="C:ribosome"/>
    <property type="evidence" value="ECO:0007669"/>
    <property type="project" value="UniProtKB-KW"/>
</dbReference>
<sequence length="320" mass="34741">MAKNKRQAYAVYKETGMETPGASWGTGRAVARIPRVPGGGTSRSGQGAFGNMCRGGRMFAPTKIWRRWHRKINQNQRRFATASALAASALPSLVMARGHRVTNVNEVPCVVSDAIETVTKTKDAIALLTAIGAYDDVEKCKETKKLRAGKGKLRNRRHKTRRGPLIVYANKPASDVGAFEAFRNLQGVEVADVKSLNLLTLAPGGHVGRFIIFSESAFNALDGVFGTFTTASTQKKGYMLPQPVMANADITRIINSDEVQSVVNAKKTGSKRTGTKKNPLNNLNALLKLNPYAKTMKRSAILFQEARLAKKAEALAAKRG</sequence>
<dbReference type="InterPro" id="IPR023574">
    <property type="entry name" value="Ribosomal_uL4_dom_sf"/>
</dbReference>
<dbReference type="InterPro" id="IPR045240">
    <property type="entry name" value="Ribosomal_uL4_euk/arch"/>
</dbReference>
<dbReference type="EMBL" id="HBEL01048033">
    <property type="protein sequence ID" value="CAD8426059.1"/>
    <property type="molecule type" value="Transcribed_RNA"/>
</dbReference>